<evidence type="ECO:0000259" key="8">
    <source>
        <dbReference type="PROSITE" id="PS50177"/>
    </source>
</evidence>
<dbReference type="InterPro" id="IPR005637">
    <property type="entry name" value="TAP_C_dom"/>
</dbReference>
<dbReference type="InterPro" id="IPR030217">
    <property type="entry name" value="NXF_fam"/>
</dbReference>
<comment type="subcellular location">
    <subcellularLocation>
        <location evidence="1">Nucleus</location>
    </subcellularLocation>
</comment>
<keyword evidence="6" id="KW-0509">mRNA transport</keyword>
<evidence type="ECO:0000256" key="1">
    <source>
        <dbReference type="ARBA" id="ARBA00004123"/>
    </source>
</evidence>
<dbReference type="SUPFAM" id="SSF52058">
    <property type="entry name" value="L domain-like"/>
    <property type="match status" value="1"/>
</dbReference>
<dbReference type="CDD" id="cd14342">
    <property type="entry name" value="UBA_TAP-C"/>
    <property type="match status" value="1"/>
</dbReference>
<dbReference type="PANTHER" id="PTHR10662:SF22">
    <property type="entry name" value="NUCLEAR RNA EXPORT FACTOR 1"/>
    <property type="match status" value="1"/>
</dbReference>
<dbReference type="OrthoDB" id="25872at2759"/>
<sequence>MELLQSVWAVINKRLILYLPFNNLQFIRFQELLVLKQWAHLRVSKANVVRPFQEDPCAMAYFSLTITDLKLFFNEQVNATMLSLGEQQAISRFPSDFPKRFAKLISLVRTKGNDYLATLFENNDEVHAVTPDSQKLTMKPRSLLIPSHIKQAFLSEGSPTRPADSEPKFEKTFKPVEEVPATEVPVSEASSAISLPSSSVSYANYMDMLDSLDASQVEDVALEETPAESQQRTTEKIFFHPVRGIEGVNVTTTSVWNRLKTFRKFNSSLGNYFWTKFRLLDTIQFPRETILFAVVDEFQTYIHNRFTIFNFHFEGTDSVFYSTQCSAHIELLMKKNLILNSDQLGQVTVTLEVDCDKPENSMLVSRIEAALRNKMDNKRKHLDLSAFHKNKELDPHVFFPLSFMPNLAYIFTNQAIITKSFISLDLSNNRLTKFDLFKNGVTFMPHRNLQVLDLRNNLLNMSALYQFSKLPLKEVYLDGNPLCSFYPTEKEYIEDVLKLWPNLETLDGCKIVNFEKRSFKPHFFQNKGAEEFTQQFLTHYFSIFDSDRRDLLSGIYHSKALMSLTCTVLEDQSTTNNANLSFYLQQSRNLMKMSDMSKSESPTEHDPATFCVDVTSYTEKSVHMTVRGVFREKNSTHAPRFFAKKLFFANCSSTYLIVNELLYITNCTTDQANVAVKEIDEKLPAYDLYLSSIPKLTVFNDEQKLGLMKKLSDVTGMNVRWSKKCLDDMKWDLRNALIYFQQFYSMKSIPSEAFL</sequence>
<dbReference type="AlphaFoldDB" id="A0A8S1CAF7"/>
<keyword evidence="3" id="KW-0813">Transport</keyword>
<evidence type="ECO:0000313" key="10">
    <source>
        <dbReference type="EMBL" id="CAB3365074.1"/>
    </source>
</evidence>
<evidence type="ECO:0000259" key="9">
    <source>
        <dbReference type="PROSITE" id="PS51281"/>
    </source>
</evidence>
<dbReference type="GO" id="GO:0005634">
    <property type="term" value="C:nucleus"/>
    <property type="evidence" value="ECO:0007669"/>
    <property type="project" value="UniProtKB-SubCell"/>
</dbReference>
<dbReference type="Proteomes" id="UP000494165">
    <property type="component" value="Unassembled WGS sequence"/>
</dbReference>
<dbReference type="Pfam" id="PF22602">
    <property type="entry name" value="NXF_NTF2"/>
    <property type="match status" value="1"/>
</dbReference>
<organism evidence="10 11">
    <name type="scientific">Cloeon dipterum</name>
    <dbReference type="NCBI Taxonomy" id="197152"/>
    <lineage>
        <taxon>Eukaryota</taxon>
        <taxon>Metazoa</taxon>
        <taxon>Ecdysozoa</taxon>
        <taxon>Arthropoda</taxon>
        <taxon>Hexapoda</taxon>
        <taxon>Insecta</taxon>
        <taxon>Pterygota</taxon>
        <taxon>Palaeoptera</taxon>
        <taxon>Ephemeroptera</taxon>
        <taxon>Pisciforma</taxon>
        <taxon>Baetidae</taxon>
        <taxon>Cloeon</taxon>
    </lineage>
</organism>
<dbReference type="SUPFAM" id="SSF54427">
    <property type="entry name" value="NTF2-like"/>
    <property type="match status" value="1"/>
</dbReference>
<name>A0A8S1CAF7_9INSE</name>
<evidence type="ECO:0008006" key="12">
    <source>
        <dbReference type="Google" id="ProtNLM"/>
    </source>
</evidence>
<comment type="caution">
    <text evidence="10">The sequence shown here is derived from an EMBL/GenBank/DDBJ whole genome shotgun (WGS) entry which is preliminary data.</text>
</comment>
<dbReference type="GO" id="GO:0003723">
    <property type="term" value="F:RNA binding"/>
    <property type="evidence" value="ECO:0007669"/>
    <property type="project" value="TreeGrafter"/>
</dbReference>
<dbReference type="PROSITE" id="PS51281">
    <property type="entry name" value="TAP_C"/>
    <property type="match status" value="1"/>
</dbReference>
<dbReference type="PANTHER" id="PTHR10662">
    <property type="entry name" value="NUCLEAR RNA EXPORT FACTOR"/>
    <property type="match status" value="1"/>
</dbReference>
<keyword evidence="5" id="KW-0677">Repeat</keyword>
<reference evidence="10 11" key="1">
    <citation type="submission" date="2020-04" db="EMBL/GenBank/DDBJ databases">
        <authorList>
            <person name="Alioto T."/>
            <person name="Alioto T."/>
            <person name="Gomez Garrido J."/>
        </authorList>
    </citation>
    <scope>NUCLEOTIDE SEQUENCE [LARGE SCALE GENOMIC DNA]</scope>
</reference>
<dbReference type="Pfam" id="PF24048">
    <property type="entry name" value="LRR_NXF1-5"/>
    <property type="match status" value="1"/>
</dbReference>
<evidence type="ECO:0000256" key="7">
    <source>
        <dbReference type="ARBA" id="ARBA00023242"/>
    </source>
</evidence>
<dbReference type="PROSITE" id="PS50177">
    <property type="entry name" value="NTF2_DOMAIN"/>
    <property type="match status" value="1"/>
</dbReference>
<evidence type="ECO:0000256" key="3">
    <source>
        <dbReference type="ARBA" id="ARBA00022448"/>
    </source>
</evidence>
<dbReference type="InterPro" id="IPR032710">
    <property type="entry name" value="NTF2-like_dom_sf"/>
</dbReference>
<dbReference type="InterPro" id="IPR002075">
    <property type="entry name" value="NTF2_dom"/>
</dbReference>
<dbReference type="SUPFAM" id="SSF46934">
    <property type="entry name" value="UBA-like"/>
    <property type="match status" value="1"/>
</dbReference>
<proteinExistence type="inferred from homology"/>
<evidence type="ECO:0000256" key="4">
    <source>
        <dbReference type="ARBA" id="ARBA00022614"/>
    </source>
</evidence>
<protein>
    <recommendedName>
        <fullName evidence="12">NTF2 domain-containing protein</fullName>
    </recommendedName>
</protein>
<dbReference type="Pfam" id="PF03943">
    <property type="entry name" value="TAP_C"/>
    <property type="match status" value="1"/>
</dbReference>
<keyword evidence="11" id="KW-1185">Reference proteome</keyword>
<evidence type="ECO:0000256" key="6">
    <source>
        <dbReference type="ARBA" id="ARBA00022816"/>
    </source>
</evidence>
<dbReference type="InterPro" id="IPR032675">
    <property type="entry name" value="LRR_dom_sf"/>
</dbReference>
<gene>
    <name evidence="10" type="ORF">CLODIP_2_CD06752</name>
</gene>
<dbReference type="InterPro" id="IPR018222">
    <property type="entry name" value="Nuclear_transport_factor_2_euk"/>
</dbReference>
<dbReference type="GO" id="GO:0016973">
    <property type="term" value="P:poly(A)+ mRNA export from nucleus"/>
    <property type="evidence" value="ECO:0007669"/>
    <property type="project" value="TreeGrafter"/>
</dbReference>
<dbReference type="SMART" id="SM00804">
    <property type="entry name" value="TAP_C"/>
    <property type="match status" value="1"/>
</dbReference>
<dbReference type="EMBL" id="CADEPI010000019">
    <property type="protein sequence ID" value="CAB3365074.1"/>
    <property type="molecule type" value="Genomic_DNA"/>
</dbReference>
<accession>A0A8S1CAF7</accession>
<evidence type="ECO:0000256" key="5">
    <source>
        <dbReference type="ARBA" id="ARBA00022737"/>
    </source>
</evidence>
<evidence type="ECO:0000313" key="11">
    <source>
        <dbReference type="Proteomes" id="UP000494165"/>
    </source>
</evidence>
<keyword evidence="7" id="KW-0539">Nucleus</keyword>
<evidence type="ECO:0000256" key="2">
    <source>
        <dbReference type="ARBA" id="ARBA00009285"/>
    </source>
</evidence>
<dbReference type="Gene3D" id="1.10.8.10">
    <property type="entry name" value="DNA helicase RuvA subunit, C-terminal domain"/>
    <property type="match status" value="1"/>
</dbReference>
<dbReference type="InterPro" id="IPR057125">
    <property type="entry name" value="NXF1/2/3/5-like_LRR"/>
</dbReference>
<keyword evidence="4" id="KW-0433">Leucine-rich repeat</keyword>
<dbReference type="Gene3D" id="3.80.10.10">
    <property type="entry name" value="Ribonuclease Inhibitor"/>
    <property type="match status" value="1"/>
</dbReference>
<dbReference type="Gene3D" id="3.10.450.50">
    <property type="match status" value="1"/>
</dbReference>
<feature type="domain" description="TAP-C" evidence="9">
    <location>
        <begin position="702"/>
        <end position="755"/>
    </location>
</feature>
<dbReference type="InterPro" id="IPR009060">
    <property type="entry name" value="UBA-like_sf"/>
</dbReference>
<feature type="domain" description="NTF2" evidence="8">
    <location>
        <begin position="532"/>
        <end position="664"/>
    </location>
</feature>
<comment type="similarity">
    <text evidence="2">Belongs to the NXF family.</text>
</comment>